<dbReference type="AlphaFoldDB" id="A0A6C0IJN9"/>
<evidence type="ECO:0000313" key="5">
    <source>
        <dbReference type="EMBL" id="QHT92097.1"/>
    </source>
</evidence>
<evidence type="ECO:0000256" key="1">
    <source>
        <dbReference type="ARBA" id="ARBA00022723"/>
    </source>
</evidence>
<dbReference type="SUPFAM" id="SSF57850">
    <property type="entry name" value="RING/U-box"/>
    <property type="match status" value="1"/>
</dbReference>
<evidence type="ECO:0000259" key="4">
    <source>
        <dbReference type="PROSITE" id="PS50089"/>
    </source>
</evidence>
<dbReference type="PROSITE" id="PS00518">
    <property type="entry name" value="ZF_RING_1"/>
    <property type="match status" value="1"/>
</dbReference>
<name>A0A6C0IJN9_9ZZZZ</name>
<evidence type="ECO:0000256" key="2">
    <source>
        <dbReference type="ARBA" id="ARBA00022771"/>
    </source>
</evidence>
<dbReference type="InterPro" id="IPR017907">
    <property type="entry name" value="Znf_RING_CS"/>
</dbReference>
<dbReference type="EMBL" id="MN740176">
    <property type="protein sequence ID" value="QHT92097.1"/>
    <property type="molecule type" value="Genomic_DNA"/>
</dbReference>
<reference evidence="5" key="1">
    <citation type="journal article" date="2020" name="Nature">
        <title>Giant virus diversity and host interactions through global metagenomics.</title>
        <authorList>
            <person name="Schulz F."/>
            <person name="Roux S."/>
            <person name="Paez-Espino D."/>
            <person name="Jungbluth S."/>
            <person name="Walsh D.A."/>
            <person name="Denef V.J."/>
            <person name="McMahon K.D."/>
            <person name="Konstantinidis K.T."/>
            <person name="Eloe-Fadrosh E.A."/>
            <person name="Kyrpides N.C."/>
            <person name="Woyke T."/>
        </authorList>
    </citation>
    <scope>NUCLEOTIDE SEQUENCE</scope>
    <source>
        <strain evidence="5">GVMAG-M-3300023184-86</strain>
    </source>
</reference>
<evidence type="ECO:0000256" key="3">
    <source>
        <dbReference type="ARBA" id="ARBA00022833"/>
    </source>
</evidence>
<dbReference type="GO" id="GO:0008270">
    <property type="term" value="F:zinc ion binding"/>
    <property type="evidence" value="ECO:0007669"/>
    <property type="project" value="UniProtKB-KW"/>
</dbReference>
<dbReference type="SMART" id="SM00184">
    <property type="entry name" value="RING"/>
    <property type="match status" value="1"/>
</dbReference>
<dbReference type="PROSITE" id="PS50089">
    <property type="entry name" value="ZF_RING_2"/>
    <property type="match status" value="1"/>
</dbReference>
<dbReference type="Gene3D" id="3.30.40.10">
    <property type="entry name" value="Zinc/RING finger domain, C3HC4 (zinc finger)"/>
    <property type="match status" value="1"/>
</dbReference>
<dbReference type="InterPro" id="IPR001841">
    <property type="entry name" value="Znf_RING"/>
</dbReference>
<proteinExistence type="predicted"/>
<dbReference type="InterPro" id="IPR013083">
    <property type="entry name" value="Znf_RING/FYVE/PHD"/>
</dbReference>
<keyword evidence="2" id="KW-0863">Zinc-finger</keyword>
<sequence length="352" mass="40783">MSSFNENSSAENRGASQVAPIINNNTSSHIYNNILSDNAINLIQSLRNTTPYYCSHCRSVGHHVHNCNHVTLRIFDHELYKKKEELLETDEEDKLTAFEDFIHKFHIEIVNGFCRKKYGTVFDTIDETINKIMEYFWSPEVYTADWELYNEQQDSGLGWYTDRLGTRTIDENSFVYPSSLNENFLFNRILMANVLMNEITINENDETDFLNFVNIVNNIHTNNHNNDNNNDDLPELVDSNDPLAQALVATQAQTHFPQDSERKFAINAQLILSDKLEDLEECECQICYDSKGKHRLVKLNCNHEFCAPCIIQIMNNTSQYREPCCAFCRAQMTDFTVGSEEDLQNLQERILT</sequence>
<keyword evidence="1" id="KW-0479">Metal-binding</keyword>
<keyword evidence="3" id="KW-0862">Zinc</keyword>
<accession>A0A6C0IJN9</accession>
<protein>
    <recommendedName>
        <fullName evidence="4">RING-type domain-containing protein</fullName>
    </recommendedName>
</protein>
<feature type="domain" description="RING-type" evidence="4">
    <location>
        <begin position="284"/>
        <end position="329"/>
    </location>
</feature>
<organism evidence="5">
    <name type="scientific">viral metagenome</name>
    <dbReference type="NCBI Taxonomy" id="1070528"/>
    <lineage>
        <taxon>unclassified sequences</taxon>
        <taxon>metagenomes</taxon>
        <taxon>organismal metagenomes</taxon>
    </lineage>
</organism>